<dbReference type="Proteomes" id="UP000095300">
    <property type="component" value="Unassembled WGS sequence"/>
</dbReference>
<evidence type="ECO:0000313" key="3">
    <source>
        <dbReference type="Proteomes" id="UP000095300"/>
    </source>
</evidence>
<evidence type="ECO:0000313" key="2">
    <source>
        <dbReference type="EnsemblMetazoa" id="SCAU006486-PA"/>
    </source>
</evidence>
<keyword evidence="1" id="KW-0732">Signal</keyword>
<dbReference type="VEuPathDB" id="VectorBase:SCAU006486"/>
<feature type="chain" id="PRO_5009326336" evidence="1">
    <location>
        <begin position="20"/>
        <end position="261"/>
    </location>
</feature>
<evidence type="ECO:0000256" key="1">
    <source>
        <dbReference type="SAM" id="SignalP"/>
    </source>
</evidence>
<name>A0A1I8PBC3_STOCA</name>
<proteinExistence type="predicted"/>
<feature type="signal peptide" evidence="1">
    <location>
        <begin position="1"/>
        <end position="19"/>
    </location>
</feature>
<keyword evidence="3" id="KW-1185">Reference proteome</keyword>
<dbReference type="EnsemblMetazoa" id="SCAU006486-RA">
    <property type="protein sequence ID" value="SCAU006486-PA"/>
    <property type="gene ID" value="SCAU006486"/>
</dbReference>
<reference evidence="2" key="1">
    <citation type="submission" date="2020-05" db="UniProtKB">
        <authorList>
            <consortium name="EnsemblMetazoa"/>
        </authorList>
    </citation>
    <scope>IDENTIFICATION</scope>
    <source>
        <strain evidence="2">USDA</strain>
    </source>
</reference>
<organism evidence="2 3">
    <name type="scientific">Stomoxys calcitrans</name>
    <name type="common">Stable fly</name>
    <name type="synonym">Conops calcitrans</name>
    <dbReference type="NCBI Taxonomy" id="35570"/>
    <lineage>
        <taxon>Eukaryota</taxon>
        <taxon>Metazoa</taxon>
        <taxon>Ecdysozoa</taxon>
        <taxon>Arthropoda</taxon>
        <taxon>Hexapoda</taxon>
        <taxon>Insecta</taxon>
        <taxon>Pterygota</taxon>
        <taxon>Neoptera</taxon>
        <taxon>Endopterygota</taxon>
        <taxon>Diptera</taxon>
        <taxon>Brachycera</taxon>
        <taxon>Muscomorpha</taxon>
        <taxon>Muscoidea</taxon>
        <taxon>Muscidae</taxon>
        <taxon>Stomoxys</taxon>
    </lineage>
</organism>
<dbReference type="OrthoDB" id="7937255at2759"/>
<accession>A0A1I8PBC3</accession>
<dbReference type="KEGG" id="scac:106086366"/>
<sequence length="261" mass="29886">MLSRVLIVFLIAYVAILEGSPPVAASGRGKSSDLVNHEELQSQIITIERLEALLRKAGEIFKPHLGAAHNTEDLPSAESQQVAVPLQFLQPPNQPYNFYLPLFEYDESTDDHTQKLDDKNRHMEKFTPPPKPKDGAVADNFYDVKPRKSPKKFNADNKLINIKWYNNYEKQLTSPNSHKSVNIPKDQYLLNDERNRINFDDSFFAVDMKVPERNNKLEKPHDVETAVDHDDYLNQGEEDLIAAATFQIPLIRTFKASSRRL</sequence>
<gene>
    <name evidence="2" type="primary">106086366</name>
</gene>
<protein>
    <submittedName>
        <fullName evidence="2">Uncharacterized protein</fullName>
    </submittedName>
</protein>
<dbReference type="AlphaFoldDB" id="A0A1I8PBC3"/>